<name>A0A840MIC9_9PROT</name>
<dbReference type="RefSeq" id="WP_184037012.1">
    <property type="nucleotide sequence ID" value="NZ_JACHHY010000007.1"/>
</dbReference>
<dbReference type="PANTHER" id="PTHR35936:SF25">
    <property type="entry name" value="ABC TRANSPORTER SUBSTRATE-BINDING PROTEIN"/>
    <property type="match status" value="1"/>
</dbReference>
<keyword evidence="4" id="KW-1185">Reference proteome</keyword>
<evidence type="ECO:0000256" key="1">
    <source>
        <dbReference type="ARBA" id="ARBA00022729"/>
    </source>
</evidence>
<dbReference type="InterPro" id="IPR001638">
    <property type="entry name" value="Solute-binding_3/MltF_N"/>
</dbReference>
<sequence>MQSIGGGLTLVRWKGWACLWVLVGVLASSARAELTIRLTNGEWPPYLSPTLPHDGLASRIVRAAFAERGIKVEYGFFPWKRAFELAKEGAWDGSVVWMKNREREQQFHFSAPVIHSDYVFFHRRGLVFDWREINDIRPYRIGLSDGYDYGKDVSASQRNGQLKVEVATSDLINLRKLAWGRIDLFPINRVVGLSMLSQLNTDEAERLTFHPKALQMDTLHLILNRKNPSHTKLIEEFNKGLESVRARGDIARFEQEAREPTFKQN</sequence>
<dbReference type="AlphaFoldDB" id="A0A840MIC9"/>
<proteinExistence type="predicted"/>
<evidence type="ECO:0000259" key="2">
    <source>
        <dbReference type="Pfam" id="PF00497"/>
    </source>
</evidence>
<dbReference type="Pfam" id="PF00497">
    <property type="entry name" value="SBP_bac_3"/>
    <property type="match status" value="1"/>
</dbReference>
<dbReference type="SUPFAM" id="SSF53850">
    <property type="entry name" value="Periplasmic binding protein-like II"/>
    <property type="match status" value="1"/>
</dbReference>
<feature type="domain" description="Solute-binding protein family 3/N-terminal" evidence="2">
    <location>
        <begin position="41"/>
        <end position="255"/>
    </location>
</feature>
<dbReference type="Proteomes" id="UP000575898">
    <property type="component" value="Unassembled WGS sequence"/>
</dbReference>
<reference evidence="3 4" key="1">
    <citation type="submission" date="2020-08" db="EMBL/GenBank/DDBJ databases">
        <title>Genomic Encyclopedia of Type Strains, Phase IV (KMG-IV): sequencing the most valuable type-strain genomes for metagenomic binning, comparative biology and taxonomic classification.</title>
        <authorList>
            <person name="Goeker M."/>
        </authorList>
    </citation>
    <scope>NUCLEOTIDE SEQUENCE [LARGE SCALE GENOMIC DNA]</scope>
    <source>
        <strain evidence="3 4">DSM 27165</strain>
    </source>
</reference>
<dbReference type="Gene3D" id="3.40.190.10">
    <property type="entry name" value="Periplasmic binding protein-like II"/>
    <property type="match status" value="2"/>
</dbReference>
<protein>
    <submittedName>
        <fullName evidence="3">Polar amino acid transport system substrate-binding protein</fullName>
    </submittedName>
</protein>
<accession>A0A840MIC9</accession>
<comment type="caution">
    <text evidence="3">The sequence shown here is derived from an EMBL/GenBank/DDBJ whole genome shotgun (WGS) entry which is preliminary data.</text>
</comment>
<evidence type="ECO:0000313" key="4">
    <source>
        <dbReference type="Proteomes" id="UP000575898"/>
    </source>
</evidence>
<organism evidence="3 4">
    <name type="scientific">Chitinivorax tropicus</name>
    <dbReference type="NCBI Taxonomy" id="714531"/>
    <lineage>
        <taxon>Bacteria</taxon>
        <taxon>Pseudomonadati</taxon>
        <taxon>Pseudomonadota</taxon>
        <taxon>Betaproteobacteria</taxon>
        <taxon>Chitinivorax</taxon>
    </lineage>
</organism>
<dbReference type="PANTHER" id="PTHR35936">
    <property type="entry name" value="MEMBRANE-BOUND LYTIC MUREIN TRANSGLYCOSYLASE F"/>
    <property type="match status" value="1"/>
</dbReference>
<evidence type="ECO:0000313" key="3">
    <source>
        <dbReference type="EMBL" id="MBB5018160.1"/>
    </source>
</evidence>
<gene>
    <name evidence="3" type="ORF">HNQ59_001445</name>
</gene>
<keyword evidence="1" id="KW-0732">Signal</keyword>
<dbReference type="EMBL" id="JACHHY010000007">
    <property type="protein sequence ID" value="MBB5018160.1"/>
    <property type="molecule type" value="Genomic_DNA"/>
</dbReference>